<evidence type="ECO:0000256" key="1">
    <source>
        <dbReference type="SAM" id="MobiDB-lite"/>
    </source>
</evidence>
<reference evidence="3" key="1">
    <citation type="submission" date="2022-11" db="UniProtKB">
        <authorList>
            <consortium name="WormBaseParasite"/>
        </authorList>
    </citation>
    <scope>IDENTIFICATION</scope>
</reference>
<feature type="region of interest" description="Disordered" evidence="1">
    <location>
        <begin position="97"/>
        <end position="116"/>
    </location>
</feature>
<keyword evidence="2" id="KW-1185">Reference proteome</keyword>
<name>A0A914KXK9_MELIC</name>
<dbReference type="WBParaSite" id="Minc3s00161g06421">
    <property type="protein sequence ID" value="Minc3s00161g06421"/>
    <property type="gene ID" value="Minc3s00161g06421"/>
</dbReference>
<dbReference type="AlphaFoldDB" id="A0A914KXK9"/>
<dbReference type="Proteomes" id="UP000887563">
    <property type="component" value="Unplaced"/>
</dbReference>
<sequence length="144" mass="17057">MLNFQSMKELVLGQFNIDGEIDEMLSENLLFNDNNNDRNNCIRVEFPQIGRTRRSELYTNLARKEYRPCYEKGRIRPSMETLPFGYRNETLDTHQQHVVSPIGRRRKRPSDTTQQMGVQLDLHDLPGTSAWTENEYLQRYPQSF</sequence>
<evidence type="ECO:0000313" key="2">
    <source>
        <dbReference type="Proteomes" id="UP000887563"/>
    </source>
</evidence>
<proteinExistence type="predicted"/>
<protein>
    <submittedName>
        <fullName evidence="3">Uncharacterized protein</fullName>
    </submittedName>
</protein>
<evidence type="ECO:0000313" key="3">
    <source>
        <dbReference type="WBParaSite" id="Minc3s00161g06421"/>
    </source>
</evidence>
<accession>A0A914KXK9</accession>
<organism evidence="2 3">
    <name type="scientific">Meloidogyne incognita</name>
    <name type="common">Southern root-knot nematode worm</name>
    <name type="synonym">Oxyuris incognita</name>
    <dbReference type="NCBI Taxonomy" id="6306"/>
    <lineage>
        <taxon>Eukaryota</taxon>
        <taxon>Metazoa</taxon>
        <taxon>Ecdysozoa</taxon>
        <taxon>Nematoda</taxon>
        <taxon>Chromadorea</taxon>
        <taxon>Rhabditida</taxon>
        <taxon>Tylenchina</taxon>
        <taxon>Tylenchomorpha</taxon>
        <taxon>Tylenchoidea</taxon>
        <taxon>Meloidogynidae</taxon>
        <taxon>Meloidogyninae</taxon>
        <taxon>Meloidogyne</taxon>
        <taxon>Meloidogyne incognita group</taxon>
    </lineage>
</organism>